<feature type="non-terminal residue" evidence="6">
    <location>
        <position position="167"/>
    </location>
</feature>
<comment type="caution">
    <text evidence="6">The sequence shown here is derived from an EMBL/GenBank/DDBJ whole genome shotgun (WGS) entry which is preliminary data.</text>
</comment>
<dbReference type="InterPro" id="IPR050512">
    <property type="entry name" value="Sulf_AdTrans/APS_kinase"/>
</dbReference>
<gene>
    <name evidence="6" type="ORF">B1A_00449</name>
</gene>
<dbReference type="GO" id="GO:0019379">
    <property type="term" value="P:sulfate assimilation, phosphoadenylyl sulfate reduction by phosphoadenylyl-sulfate reductase (thioredoxin)"/>
    <property type="evidence" value="ECO:0007669"/>
    <property type="project" value="TreeGrafter"/>
</dbReference>
<evidence type="ECO:0000259" key="5">
    <source>
        <dbReference type="Pfam" id="PF01583"/>
    </source>
</evidence>
<dbReference type="NCBIfam" id="TIGR00455">
    <property type="entry name" value="apsK"/>
    <property type="match status" value="1"/>
</dbReference>
<dbReference type="PANTHER" id="PTHR42700:SF1">
    <property type="entry name" value="SULFATE ADENYLYLTRANSFERASE"/>
    <property type="match status" value="1"/>
</dbReference>
<dbReference type="SUPFAM" id="SSF52540">
    <property type="entry name" value="P-loop containing nucleoside triphosphate hydrolases"/>
    <property type="match status" value="1"/>
</dbReference>
<dbReference type="CDD" id="cd02027">
    <property type="entry name" value="APSK"/>
    <property type="match status" value="1"/>
</dbReference>
<dbReference type="Pfam" id="PF01583">
    <property type="entry name" value="APS_kinase"/>
    <property type="match status" value="1"/>
</dbReference>
<evidence type="ECO:0000256" key="2">
    <source>
        <dbReference type="ARBA" id="ARBA00022679"/>
    </source>
</evidence>
<feature type="domain" description="APS kinase" evidence="5">
    <location>
        <begin position="8"/>
        <end position="153"/>
    </location>
</feature>
<dbReference type="AlphaFoldDB" id="T1CEA0"/>
<organism evidence="6">
    <name type="scientific">mine drainage metagenome</name>
    <dbReference type="NCBI Taxonomy" id="410659"/>
    <lineage>
        <taxon>unclassified sequences</taxon>
        <taxon>metagenomes</taxon>
        <taxon>ecological metagenomes</taxon>
    </lineage>
</organism>
<dbReference type="InterPro" id="IPR059117">
    <property type="entry name" value="APS_kinase_dom"/>
</dbReference>
<dbReference type="PANTHER" id="PTHR42700">
    <property type="entry name" value="SULFATE ADENYLYLTRANSFERASE"/>
    <property type="match status" value="1"/>
</dbReference>
<dbReference type="GO" id="GO:0010134">
    <property type="term" value="P:sulfate assimilation via adenylyl sulfate reduction"/>
    <property type="evidence" value="ECO:0007669"/>
    <property type="project" value="TreeGrafter"/>
</dbReference>
<dbReference type="GO" id="GO:0005737">
    <property type="term" value="C:cytoplasm"/>
    <property type="evidence" value="ECO:0007669"/>
    <property type="project" value="TreeGrafter"/>
</dbReference>
<dbReference type="EC" id="2.7.1.25" evidence="1"/>
<keyword evidence="6" id="KW-0418">Kinase</keyword>
<dbReference type="EMBL" id="AUZX01000339">
    <property type="protein sequence ID" value="EQD80852.1"/>
    <property type="molecule type" value="Genomic_DNA"/>
</dbReference>
<dbReference type="InterPro" id="IPR002891">
    <property type="entry name" value="APS"/>
</dbReference>
<evidence type="ECO:0000313" key="6">
    <source>
        <dbReference type="EMBL" id="EQD80852.1"/>
    </source>
</evidence>
<dbReference type="Gene3D" id="3.40.50.300">
    <property type="entry name" value="P-loop containing nucleotide triphosphate hydrolases"/>
    <property type="match status" value="1"/>
</dbReference>
<evidence type="ECO:0000256" key="1">
    <source>
        <dbReference type="ARBA" id="ARBA00012121"/>
    </source>
</evidence>
<evidence type="ECO:0000256" key="4">
    <source>
        <dbReference type="ARBA" id="ARBA00022840"/>
    </source>
</evidence>
<keyword evidence="3" id="KW-0547">Nucleotide-binding</keyword>
<dbReference type="GO" id="GO:0004781">
    <property type="term" value="F:sulfate adenylyltransferase (ATP) activity"/>
    <property type="evidence" value="ECO:0007669"/>
    <property type="project" value="TreeGrafter"/>
</dbReference>
<name>T1CEA0_9ZZZZ</name>
<keyword evidence="2" id="KW-0808">Transferase</keyword>
<dbReference type="InterPro" id="IPR027417">
    <property type="entry name" value="P-loop_NTPase"/>
</dbReference>
<dbReference type="GO" id="GO:0005524">
    <property type="term" value="F:ATP binding"/>
    <property type="evidence" value="ECO:0007669"/>
    <property type="project" value="InterPro"/>
</dbReference>
<dbReference type="GO" id="GO:0004020">
    <property type="term" value="F:adenylylsulfate kinase activity"/>
    <property type="evidence" value="ECO:0007669"/>
    <property type="project" value="InterPro"/>
</dbReference>
<keyword evidence="4" id="KW-0067">ATP-binding</keyword>
<evidence type="ECO:0000256" key="3">
    <source>
        <dbReference type="ARBA" id="ARBA00022741"/>
    </source>
</evidence>
<reference evidence="6" key="1">
    <citation type="submission" date="2013-08" db="EMBL/GenBank/DDBJ databases">
        <authorList>
            <person name="Mendez C."/>
            <person name="Richter M."/>
            <person name="Ferrer M."/>
            <person name="Sanchez J."/>
        </authorList>
    </citation>
    <scope>NUCLEOTIDE SEQUENCE</scope>
</reference>
<proteinExistence type="predicted"/>
<reference evidence="6" key="2">
    <citation type="journal article" date="2014" name="ISME J.">
        <title>Microbial stratification in low pH oxic and suboxic macroscopic growths along an acid mine drainage.</title>
        <authorList>
            <person name="Mendez-Garcia C."/>
            <person name="Mesa V."/>
            <person name="Sprenger R.R."/>
            <person name="Richter M."/>
            <person name="Diez M.S."/>
            <person name="Solano J."/>
            <person name="Bargiela R."/>
            <person name="Golyshina O.V."/>
            <person name="Manteca A."/>
            <person name="Ramos J.L."/>
            <person name="Gallego J.R."/>
            <person name="Llorente I."/>
            <person name="Martins Dos Santos V.A."/>
            <person name="Jensen O.N."/>
            <person name="Pelaez A.I."/>
            <person name="Sanchez J."/>
            <person name="Ferrer M."/>
        </authorList>
    </citation>
    <scope>NUCLEOTIDE SEQUENCE</scope>
</reference>
<feature type="non-terminal residue" evidence="6">
    <location>
        <position position="1"/>
    </location>
</feature>
<sequence length="167" mass="18028">ENDLDAPVLWFTGLSGAGKSTIASGVLKVLHDRGVAAEALDGDEIRNELSPDLGFSKADRDLQVSRLGYLAHLLSRNSVVVLVSAISPYRESRDKALSRSPKSFEIHVHADLEVLVARDTKGLYRRAIAGEISGLTGYDDPYEAPIDPDLVIDTAQTSLEDSIEAVL</sequence>
<accession>T1CEA0</accession>
<protein>
    <recommendedName>
        <fullName evidence="1">adenylyl-sulfate kinase</fullName>
        <ecNumber evidence="1">2.7.1.25</ecNumber>
    </recommendedName>
</protein>